<dbReference type="PROSITE" id="PS51257">
    <property type="entry name" value="PROKAR_LIPOPROTEIN"/>
    <property type="match status" value="1"/>
</dbReference>
<dbReference type="PANTHER" id="PTHR36933:SF1">
    <property type="entry name" value="SLL0788 PROTEIN"/>
    <property type="match status" value="1"/>
</dbReference>
<evidence type="ECO:0000256" key="1">
    <source>
        <dbReference type="SAM" id="MobiDB-lite"/>
    </source>
</evidence>
<accession>A0ABR7WAS1</accession>
<feature type="chain" id="PRO_5047131270" evidence="2">
    <location>
        <begin position="25"/>
        <end position="206"/>
    </location>
</feature>
<dbReference type="EMBL" id="JACWMS010000002">
    <property type="protein sequence ID" value="MBD1319910.1"/>
    <property type="molecule type" value="Genomic_DNA"/>
</dbReference>
<feature type="domain" description="DUF305" evidence="3">
    <location>
        <begin position="53"/>
        <end position="204"/>
    </location>
</feature>
<dbReference type="InterPro" id="IPR005183">
    <property type="entry name" value="DUF305_CopM-like"/>
</dbReference>
<dbReference type="InterPro" id="IPR012347">
    <property type="entry name" value="Ferritin-like"/>
</dbReference>
<protein>
    <submittedName>
        <fullName evidence="4">DUF305 domain-containing protein</fullName>
    </submittedName>
</protein>
<keyword evidence="5" id="KW-1185">Reference proteome</keyword>
<dbReference type="Proteomes" id="UP000602395">
    <property type="component" value="Unassembled WGS sequence"/>
</dbReference>
<gene>
    <name evidence="4" type="ORF">IDF66_09950</name>
</gene>
<dbReference type="RefSeq" id="WP_190266722.1">
    <property type="nucleotide sequence ID" value="NZ_BAABAD010000004.1"/>
</dbReference>
<evidence type="ECO:0000259" key="3">
    <source>
        <dbReference type="Pfam" id="PF03713"/>
    </source>
</evidence>
<keyword evidence="2" id="KW-0732">Signal</keyword>
<reference evidence="4 5" key="1">
    <citation type="submission" date="2020-09" db="EMBL/GenBank/DDBJ databases">
        <title>Novel species in genus Gordonia.</title>
        <authorList>
            <person name="Zhang G."/>
        </authorList>
    </citation>
    <scope>NUCLEOTIDE SEQUENCE [LARGE SCALE GENOMIC DNA]</scope>
    <source>
        <strain evidence="4 5">ON-33</strain>
    </source>
</reference>
<evidence type="ECO:0000313" key="5">
    <source>
        <dbReference type="Proteomes" id="UP000602395"/>
    </source>
</evidence>
<feature type="compositionally biased region" description="Low complexity" evidence="1">
    <location>
        <begin position="28"/>
        <end position="44"/>
    </location>
</feature>
<proteinExistence type="predicted"/>
<dbReference type="Gene3D" id="1.20.1260.10">
    <property type="match status" value="1"/>
</dbReference>
<evidence type="ECO:0000313" key="4">
    <source>
        <dbReference type="EMBL" id="MBD1319910.1"/>
    </source>
</evidence>
<dbReference type="PANTHER" id="PTHR36933">
    <property type="entry name" value="SLL0788 PROTEIN"/>
    <property type="match status" value="1"/>
</dbReference>
<organism evidence="4 5">
    <name type="scientific">Gordonia hankookensis</name>
    <dbReference type="NCBI Taxonomy" id="589403"/>
    <lineage>
        <taxon>Bacteria</taxon>
        <taxon>Bacillati</taxon>
        <taxon>Actinomycetota</taxon>
        <taxon>Actinomycetes</taxon>
        <taxon>Mycobacteriales</taxon>
        <taxon>Gordoniaceae</taxon>
        <taxon>Gordonia</taxon>
    </lineage>
</organism>
<sequence>MKRQTTACSILLATALLGACSTGTDDQATSSPATSASASAVAGSESVSHNDADIAFNQMMIPHHRQALAMAELVDERTTTQAIRALAERIENAQQPEIDQMTTRLADWGVPAEPAESNEHAGHGGDGGHSMSGMMADDEMAALTDARATEFDRLWLDGMIRHHQGAVAMADDELARGIDGPSRALAQQIKASQQAEIGEMKQMLGQ</sequence>
<name>A0ABR7WAS1_9ACTN</name>
<comment type="caution">
    <text evidence="4">The sequence shown here is derived from an EMBL/GenBank/DDBJ whole genome shotgun (WGS) entry which is preliminary data.</text>
</comment>
<feature type="signal peptide" evidence="2">
    <location>
        <begin position="1"/>
        <end position="24"/>
    </location>
</feature>
<evidence type="ECO:0000256" key="2">
    <source>
        <dbReference type="SAM" id="SignalP"/>
    </source>
</evidence>
<dbReference type="Pfam" id="PF03713">
    <property type="entry name" value="DUF305"/>
    <property type="match status" value="1"/>
</dbReference>
<feature type="region of interest" description="Disordered" evidence="1">
    <location>
        <begin position="22"/>
        <end position="44"/>
    </location>
</feature>